<dbReference type="InterPro" id="IPR036388">
    <property type="entry name" value="WH-like_DNA-bd_sf"/>
</dbReference>
<evidence type="ECO:0008006" key="3">
    <source>
        <dbReference type="Google" id="ProtNLM"/>
    </source>
</evidence>
<keyword evidence="2" id="KW-1185">Reference proteome</keyword>
<dbReference type="EMBL" id="JBHUEO010000004">
    <property type="protein sequence ID" value="MFD1705408.1"/>
    <property type="molecule type" value="Genomic_DNA"/>
</dbReference>
<reference evidence="2" key="1">
    <citation type="journal article" date="2019" name="Int. J. Syst. Evol. Microbiol.">
        <title>The Global Catalogue of Microorganisms (GCM) 10K type strain sequencing project: providing services to taxonomists for standard genome sequencing and annotation.</title>
        <authorList>
            <consortium name="The Broad Institute Genomics Platform"/>
            <consortium name="The Broad Institute Genome Sequencing Center for Infectious Disease"/>
            <person name="Wu L."/>
            <person name="Ma J."/>
        </authorList>
    </citation>
    <scope>NUCLEOTIDE SEQUENCE [LARGE SCALE GENOMIC DNA]</scope>
    <source>
        <strain evidence="2">CGMCC 1.12295</strain>
    </source>
</reference>
<accession>A0ABW4KDA6</accession>
<evidence type="ECO:0000313" key="1">
    <source>
        <dbReference type="EMBL" id="MFD1705408.1"/>
    </source>
</evidence>
<gene>
    <name evidence="1" type="ORF">ACFSCZ_01415</name>
</gene>
<evidence type="ECO:0000313" key="2">
    <source>
        <dbReference type="Proteomes" id="UP001597301"/>
    </source>
</evidence>
<dbReference type="RefSeq" id="WP_380771800.1">
    <property type="nucleotide sequence ID" value="NZ_JBHUEO010000004.1"/>
</dbReference>
<name>A0ABW4KDA6_9BACI</name>
<proteinExistence type="predicted"/>
<comment type="caution">
    <text evidence="1">The sequence shown here is derived from an EMBL/GenBank/DDBJ whole genome shotgun (WGS) entry which is preliminary data.</text>
</comment>
<protein>
    <recommendedName>
        <fullName evidence="3">Resolvase HTH domain-containing protein</fullName>
    </recommendedName>
</protein>
<organism evidence="1 2">
    <name type="scientific">Siminovitchia sediminis</name>
    <dbReference type="NCBI Taxonomy" id="1274353"/>
    <lineage>
        <taxon>Bacteria</taxon>
        <taxon>Bacillati</taxon>
        <taxon>Bacillota</taxon>
        <taxon>Bacilli</taxon>
        <taxon>Bacillales</taxon>
        <taxon>Bacillaceae</taxon>
        <taxon>Siminovitchia</taxon>
    </lineage>
</organism>
<sequence length="128" mass="14568">MNTVIIVLLSLSTVLFIISMFQKDKLSQFETEFEELTMTLLQENHNLKKRIGVLEEELLLEKQLIDAPVLSAKRKASPLVVHEVLKNQVIALHQQGMDLQRIASQSSLPVDTVKHIIKDRQDPAGRMI</sequence>
<dbReference type="Proteomes" id="UP001597301">
    <property type="component" value="Unassembled WGS sequence"/>
</dbReference>
<dbReference type="Gene3D" id="1.10.10.10">
    <property type="entry name" value="Winged helix-like DNA-binding domain superfamily/Winged helix DNA-binding domain"/>
    <property type="match status" value="1"/>
</dbReference>